<reference evidence="2" key="1">
    <citation type="submission" date="2012-08" db="EMBL/GenBank/DDBJ databases">
        <title>The Genome Sequence of Wuchereria bancrofti.</title>
        <authorList>
            <person name="Nutman T.B."/>
            <person name="Fink D.L."/>
            <person name="Russ C."/>
            <person name="Young S."/>
            <person name="Zeng Q."/>
            <person name="Koehrsen M."/>
            <person name="Alvarado L."/>
            <person name="Berlin A."/>
            <person name="Chapman S.B."/>
            <person name="Chen Z."/>
            <person name="Freedman E."/>
            <person name="Gellesch M."/>
            <person name="Goldberg J."/>
            <person name="Griggs A."/>
            <person name="Gujja S."/>
            <person name="Heilman E.R."/>
            <person name="Heiman D."/>
            <person name="Hepburn T."/>
            <person name="Howarth C."/>
            <person name="Jen D."/>
            <person name="Larson L."/>
            <person name="Lewis B."/>
            <person name="Mehta T."/>
            <person name="Park D."/>
            <person name="Pearson M."/>
            <person name="Roberts A."/>
            <person name="Saif S."/>
            <person name="Shea T."/>
            <person name="Shenoy N."/>
            <person name="Sisk P."/>
            <person name="Stolte C."/>
            <person name="Sykes S."/>
            <person name="Walk T."/>
            <person name="White J."/>
            <person name="Yandava C."/>
            <person name="Haas B."/>
            <person name="Henn M.R."/>
            <person name="Nusbaum C."/>
            <person name="Birren B."/>
        </authorList>
    </citation>
    <scope>NUCLEOTIDE SEQUENCE [LARGE SCALE GENOMIC DNA]</scope>
    <source>
        <strain evidence="2">NA</strain>
    </source>
</reference>
<gene>
    <name evidence="1" type="ORF">WUBG_18427</name>
</gene>
<name>J9DM22_WUCBA</name>
<dbReference type="EMBL" id="ADBV01020963">
    <property type="protein sequence ID" value="EJW70668.1"/>
    <property type="molecule type" value="Genomic_DNA"/>
</dbReference>
<evidence type="ECO:0000313" key="1">
    <source>
        <dbReference type="EMBL" id="EJW70668.1"/>
    </source>
</evidence>
<protein>
    <submittedName>
        <fullName evidence="1">Uncharacterized protein</fullName>
    </submittedName>
</protein>
<comment type="caution">
    <text evidence="1">The sequence shown here is derived from an EMBL/GenBank/DDBJ whole genome shotgun (WGS) entry which is preliminary data.</text>
</comment>
<dbReference type="Proteomes" id="UP000004810">
    <property type="component" value="Unassembled WGS sequence"/>
</dbReference>
<sequence>MTFLCTSFGIAGTACLAFMVQPAWPSWYSLLGLHGTACLAFMVQPAWPSWYSLLGLHA</sequence>
<organism evidence="1 2">
    <name type="scientific">Wuchereria bancrofti</name>
    <dbReference type="NCBI Taxonomy" id="6293"/>
    <lineage>
        <taxon>Eukaryota</taxon>
        <taxon>Metazoa</taxon>
        <taxon>Ecdysozoa</taxon>
        <taxon>Nematoda</taxon>
        <taxon>Chromadorea</taxon>
        <taxon>Rhabditida</taxon>
        <taxon>Spirurina</taxon>
        <taxon>Spiruromorpha</taxon>
        <taxon>Filarioidea</taxon>
        <taxon>Onchocercidae</taxon>
        <taxon>Wuchereria</taxon>
    </lineage>
</organism>
<evidence type="ECO:0000313" key="2">
    <source>
        <dbReference type="Proteomes" id="UP000004810"/>
    </source>
</evidence>
<proteinExistence type="predicted"/>
<dbReference type="AlphaFoldDB" id="J9DM22"/>
<accession>J9DM22</accession>